<dbReference type="STRING" id="37546.A0A1B0FD79"/>
<dbReference type="VEuPathDB" id="VectorBase:GMOY001554"/>
<dbReference type="InterPro" id="IPR043154">
    <property type="entry name" value="Sec-1-like_dom1"/>
</dbReference>
<dbReference type="InterPro" id="IPR043127">
    <property type="entry name" value="Sec-1-like_dom3a"/>
</dbReference>
<keyword evidence="14" id="KW-1185">Reference proteome</keyword>
<organism evidence="13 14">
    <name type="scientific">Glossina morsitans morsitans</name>
    <name type="common">Savannah tsetse fly</name>
    <dbReference type="NCBI Taxonomy" id="37546"/>
    <lineage>
        <taxon>Eukaryota</taxon>
        <taxon>Metazoa</taxon>
        <taxon>Ecdysozoa</taxon>
        <taxon>Arthropoda</taxon>
        <taxon>Hexapoda</taxon>
        <taxon>Insecta</taxon>
        <taxon>Pterygota</taxon>
        <taxon>Neoptera</taxon>
        <taxon>Endopterygota</taxon>
        <taxon>Diptera</taxon>
        <taxon>Brachycera</taxon>
        <taxon>Muscomorpha</taxon>
        <taxon>Hippoboscoidea</taxon>
        <taxon>Glossinidae</taxon>
        <taxon>Glossina</taxon>
    </lineage>
</organism>
<dbReference type="Proteomes" id="UP000092444">
    <property type="component" value="Unassembled WGS sequence"/>
</dbReference>
<feature type="transmembrane region" description="Helical" evidence="12">
    <location>
        <begin position="90"/>
        <end position="108"/>
    </location>
</feature>
<dbReference type="PANTHER" id="PTHR10778:SF8">
    <property type="entry name" value="ADENOSINE 3'-PHOSPHO 5'-PHOSPHOSULFATE TRANSPORTER 2"/>
    <property type="match status" value="1"/>
</dbReference>
<evidence type="ECO:0000256" key="3">
    <source>
        <dbReference type="ARBA" id="ARBA00010694"/>
    </source>
</evidence>
<dbReference type="InterPro" id="IPR036045">
    <property type="entry name" value="Sec1-like_sf"/>
</dbReference>
<evidence type="ECO:0000256" key="1">
    <source>
        <dbReference type="ARBA" id="ARBA00004653"/>
    </source>
</evidence>
<dbReference type="GO" id="GO:0000139">
    <property type="term" value="C:Golgi membrane"/>
    <property type="evidence" value="ECO:0007669"/>
    <property type="project" value="UniProtKB-SubCell"/>
</dbReference>
<evidence type="ECO:0000256" key="12">
    <source>
        <dbReference type="SAM" id="Phobius"/>
    </source>
</evidence>
<dbReference type="EnsemblMetazoa" id="GMOY001554-RA">
    <property type="protein sequence ID" value="GMOY001554-PA"/>
    <property type="gene ID" value="GMOY001554"/>
</dbReference>
<feature type="transmembrane region" description="Helical" evidence="12">
    <location>
        <begin position="182"/>
        <end position="201"/>
    </location>
</feature>
<evidence type="ECO:0000256" key="11">
    <source>
        <dbReference type="SAM" id="MobiDB-lite"/>
    </source>
</evidence>
<feature type="transmembrane region" description="Helical" evidence="12">
    <location>
        <begin position="158"/>
        <end position="175"/>
    </location>
</feature>
<evidence type="ECO:0000256" key="2">
    <source>
        <dbReference type="ARBA" id="ARBA00009884"/>
    </source>
</evidence>
<dbReference type="EMBL" id="CCAG010017532">
    <property type="status" value="NOT_ANNOTATED_CDS"/>
    <property type="molecule type" value="Genomic_DNA"/>
</dbReference>
<reference evidence="13" key="1">
    <citation type="submission" date="2020-05" db="UniProtKB">
        <authorList>
            <consortium name="EnsemblMetazoa"/>
        </authorList>
    </citation>
    <scope>IDENTIFICATION</scope>
    <source>
        <strain evidence="13">Yale</strain>
    </source>
</reference>
<keyword evidence="6 12" id="KW-1133">Transmembrane helix</keyword>
<dbReference type="Pfam" id="PF08449">
    <property type="entry name" value="UAA"/>
    <property type="match status" value="1"/>
</dbReference>
<comment type="similarity">
    <text evidence="2">Belongs to the STXBP/unc-18/SEC1 family.</text>
</comment>
<comment type="subcellular location">
    <subcellularLocation>
        <location evidence="1">Golgi apparatus membrane</location>
        <topology evidence="1">Multi-pass membrane protein</topology>
    </subcellularLocation>
</comment>
<protein>
    <recommendedName>
        <fullName evidence="8">Adenosine 3'-phospho 5'-phosphosulfate transporter 2</fullName>
    </recommendedName>
    <alternativeName>
        <fullName evidence="9">PAPS transporter 2</fullName>
    </alternativeName>
    <alternativeName>
        <fullName evidence="10">Solute carrier family 35 member B3 homolog</fullName>
    </alternativeName>
</protein>
<dbReference type="PANTHER" id="PTHR10778">
    <property type="entry name" value="SOLUTE CARRIER FAMILY 35 MEMBER B"/>
    <property type="match status" value="1"/>
</dbReference>
<feature type="transmembrane region" description="Helical" evidence="12">
    <location>
        <begin position="284"/>
        <end position="303"/>
    </location>
</feature>
<evidence type="ECO:0000256" key="7">
    <source>
        <dbReference type="ARBA" id="ARBA00023136"/>
    </source>
</evidence>
<dbReference type="Gene3D" id="3.40.50.2060">
    <property type="match status" value="1"/>
</dbReference>
<dbReference type="InterPro" id="IPR027482">
    <property type="entry name" value="Sec1-like_dom2"/>
</dbReference>
<dbReference type="Pfam" id="PF00995">
    <property type="entry name" value="Sec1"/>
    <property type="match status" value="1"/>
</dbReference>
<feature type="transmembrane region" description="Helical" evidence="12">
    <location>
        <begin position="247"/>
        <end position="264"/>
    </location>
</feature>
<feature type="transmembrane region" description="Helical" evidence="12">
    <location>
        <begin position="60"/>
        <end position="78"/>
    </location>
</feature>
<comment type="similarity">
    <text evidence="3">Belongs to the nucleotide-sugar transporter family. SLC35B subfamily.</text>
</comment>
<dbReference type="SUPFAM" id="SSF56815">
    <property type="entry name" value="Sec1/munc18-like (SM) proteins"/>
    <property type="match status" value="1"/>
</dbReference>
<evidence type="ECO:0000256" key="8">
    <source>
        <dbReference type="ARBA" id="ARBA00039669"/>
    </source>
</evidence>
<evidence type="ECO:0000256" key="6">
    <source>
        <dbReference type="ARBA" id="ARBA00022989"/>
    </source>
</evidence>
<sequence>MTTSSISILQSNESNRYTNIIGSDGGGAQPRKLLRNQNAETQELRILCFDLTYYNKTTQFLLSCAGVFVLYLLYGYLLELIFTKEGFKSIGWFLTLIQFGFYICFGLLERICDAQRSGVTTLKRNIPLRTYVILAALTLGTMGFSNSSLGYLNFPTQIIFKSCKLIPVMVGSILIQGKRYRTLDFLSAITMCIGLAWFTLANSQISPNFNIIGVVMITLALLCDAVIGNVQEKAMRDYRAPSHEIVFYSYGLGFIYLLAILLITDNFFNGLTFSLQHPRECFGYGFLFSLSGYLGIHFVLALVRSTGAPIAATVTTARKAVTIAISFLFFSKPFTIQYVWSGLLVVSGIYLNVFSKKYKLTLDGIPQRIQHCLFTMGFHAKSSSHKKLQGLQLIAQEKLQTIICSIPGRKDLILEPSLIKPLEHICAASWLKLKGIQRIFKLDATHAISRSAPDQVQLYMLRSDAGTFQRVMAQIKVAYEAQLPTWPEDSAFKYFHMICVPACFAYFHDMLEQEGLYGIVGLHRFNWDFIYLDKGVLSLEIPNVFATTYVNLDNSLLTAISQSLRILQAVCGKPDLVLTYGERSDNILKMLQILGPLPRKSEDNDRFTAILMIDRDKDYAAPLLTPSIYAGLLMEVFTYNAGVLEFGINTNKIVEQKLPIFAIPTEKQNKPKVKSSATDKPSIIRLNSQQDEIYAENRYKHFIDASSQIRAQAKLISLELQKLSNMKLDEMQDYVNRKLPKITELKNKLLCHLNASEKLIEMLGTNYRRTQALEEDILNNHSRKRVFNDIDELLTTDPQRYNSLRLLCLLHIWSGVTTDELIRFIRNYCNYFGHKYAGIFDHLAQAGLLPQLVEDGSALNRTASKLLSNISLNIPKFQQTAFQTNAYRLKLMTSSTDNDGDNGNDTLSATPSTSSASPSYVFNRIYIPLIAQLCTYLLKANNTEDFASKVAMIEHIKMNGCTIKLYNQSVKQGEVKELLPLNKLPILVYVVGGVTYAEISACNMVAKLTESQIVVASDCILAGSDLISSAF</sequence>
<dbReference type="Gene3D" id="3.40.50.1910">
    <property type="match status" value="1"/>
</dbReference>
<dbReference type="AlphaFoldDB" id="A0A1B0FD79"/>
<feature type="region of interest" description="Disordered" evidence="11">
    <location>
        <begin position="893"/>
        <end position="916"/>
    </location>
</feature>
<dbReference type="Gene3D" id="3.90.830.10">
    <property type="entry name" value="Syntaxin Binding Protein 1, Chain A, domain 2"/>
    <property type="match status" value="1"/>
</dbReference>
<evidence type="ECO:0000256" key="10">
    <source>
        <dbReference type="ARBA" id="ARBA00042729"/>
    </source>
</evidence>
<dbReference type="Gene3D" id="1.25.40.850">
    <property type="match status" value="1"/>
</dbReference>
<evidence type="ECO:0000256" key="5">
    <source>
        <dbReference type="ARBA" id="ARBA00022692"/>
    </source>
</evidence>
<evidence type="ECO:0000256" key="4">
    <source>
        <dbReference type="ARBA" id="ARBA00022448"/>
    </source>
</evidence>
<proteinExistence type="inferred from homology"/>
<dbReference type="InterPro" id="IPR013657">
    <property type="entry name" value="SCL35B1-4/HUT1"/>
</dbReference>
<dbReference type="InterPro" id="IPR043155">
    <property type="entry name" value="VPS33_dom3b"/>
</dbReference>
<evidence type="ECO:0000313" key="13">
    <source>
        <dbReference type="EnsemblMetazoa" id="GMOY001554-PA"/>
    </source>
</evidence>
<evidence type="ECO:0000313" key="14">
    <source>
        <dbReference type="Proteomes" id="UP000092444"/>
    </source>
</evidence>
<keyword evidence="7 12" id="KW-0472">Membrane</keyword>
<dbReference type="GO" id="GO:0016192">
    <property type="term" value="P:vesicle-mediated transport"/>
    <property type="evidence" value="ECO:0007669"/>
    <property type="project" value="InterPro"/>
</dbReference>
<dbReference type="InterPro" id="IPR001619">
    <property type="entry name" value="Sec1-like"/>
</dbReference>
<feature type="transmembrane region" description="Helical" evidence="12">
    <location>
        <begin position="207"/>
        <end position="227"/>
    </location>
</feature>
<feature type="transmembrane region" description="Helical" evidence="12">
    <location>
        <begin position="128"/>
        <end position="152"/>
    </location>
</feature>
<dbReference type="PhylomeDB" id="A0A1B0FD79"/>
<keyword evidence="4" id="KW-0813">Transport</keyword>
<evidence type="ECO:0000256" key="9">
    <source>
        <dbReference type="ARBA" id="ARBA00041866"/>
    </source>
</evidence>
<accession>A0A1B0FD79</accession>
<name>A0A1B0FD79_GLOMM</name>
<dbReference type="GO" id="GO:0005789">
    <property type="term" value="C:endoplasmic reticulum membrane"/>
    <property type="evidence" value="ECO:0007669"/>
    <property type="project" value="TreeGrafter"/>
</dbReference>
<dbReference type="GO" id="GO:0046964">
    <property type="term" value="F:3'-phosphoadenosine 5'-phosphosulfate transmembrane transporter activity"/>
    <property type="evidence" value="ECO:0007669"/>
    <property type="project" value="TreeGrafter"/>
</dbReference>
<keyword evidence="5 12" id="KW-0812">Transmembrane</keyword>